<sequence>MSGTSGGASLQHKSVANITSPTSPHTPTRPVASSFGSPSSLRAEEDVVVVDLGSRKLHVGFAGDAAPRGTVWFGPDQQRRAGDFKIWLPGYHDDWKRRTSNAAWGRDHELWRLDVREVDLGLVADKLERALREAFTNYMLVDSRPRRMVCVLPSDLPTPFLSTVLDTVFNRFQAPVVSLLSSTVMTAAAAGLRSALVVDIGWAETVVTSVYEYRDIYRSRTIRGGRCLVEQTHQLLASLVAQAEGKVHGNSPEGPPEKLVSFEECEDVTARMVWCQQMERPQEETKQHEGLAAVQEKDEPDPTQPVSTGEPDRVMIFLRSTLPPTTLNISFEVLSEPCENAFFAAQYSQTSFDDDELPIPRLIYRHLLHLPLDVRAICISRLIFTGGGVDVLGLRQRIFDELSHVIMERGWDSVQPSSKTEPQPKPRRRGARQAFQDLYELILRSASVGRASRGGPRDHLTTKSVCDERRKEPGLAEGVNDVGICGL</sequence>
<dbReference type="SUPFAM" id="SSF53067">
    <property type="entry name" value="Actin-like ATPase domain"/>
    <property type="match status" value="2"/>
</dbReference>
<evidence type="ECO:0000256" key="1">
    <source>
        <dbReference type="RuleBase" id="RU000487"/>
    </source>
</evidence>
<reference evidence="3" key="1">
    <citation type="journal article" date="2023" name="Mol. Plant Microbe Interact.">
        <title>Elucidating the Obligate Nature and Biological Capacity of an Invasive Fungal Corn Pathogen.</title>
        <authorList>
            <person name="MacCready J.S."/>
            <person name="Roggenkamp E.M."/>
            <person name="Gdanetz K."/>
            <person name="Chilvers M.I."/>
        </authorList>
    </citation>
    <scope>NUCLEOTIDE SEQUENCE</scope>
    <source>
        <strain evidence="3">PM02</strain>
    </source>
</reference>
<evidence type="ECO:0000256" key="2">
    <source>
        <dbReference type="SAM" id="MobiDB-lite"/>
    </source>
</evidence>
<dbReference type="InterPro" id="IPR004000">
    <property type="entry name" value="Actin"/>
</dbReference>
<accession>A0AAD9MEC7</accession>
<feature type="region of interest" description="Disordered" evidence="2">
    <location>
        <begin position="17"/>
        <end position="38"/>
    </location>
</feature>
<dbReference type="Pfam" id="PF00022">
    <property type="entry name" value="Actin"/>
    <property type="match status" value="1"/>
</dbReference>
<keyword evidence="4" id="KW-1185">Reference proteome</keyword>
<name>A0AAD9MEC7_9PEZI</name>
<dbReference type="Gene3D" id="3.30.420.40">
    <property type="match status" value="2"/>
</dbReference>
<dbReference type="SMART" id="SM00268">
    <property type="entry name" value="ACTIN"/>
    <property type="match status" value="1"/>
</dbReference>
<comment type="caution">
    <text evidence="3">The sequence shown here is derived from an EMBL/GenBank/DDBJ whole genome shotgun (WGS) entry which is preliminary data.</text>
</comment>
<evidence type="ECO:0008006" key="5">
    <source>
        <dbReference type="Google" id="ProtNLM"/>
    </source>
</evidence>
<evidence type="ECO:0000313" key="3">
    <source>
        <dbReference type="EMBL" id="KAK2071865.1"/>
    </source>
</evidence>
<gene>
    <name evidence="3" type="ORF">P8C59_006255</name>
</gene>
<dbReference type="PANTHER" id="PTHR11937">
    <property type="entry name" value="ACTIN"/>
    <property type="match status" value="1"/>
</dbReference>
<feature type="compositionally biased region" description="Basic and acidic residues" evidence="2">
    <location>
        <begin position="280"/>
        <end position="289"/>
    </location>
</feature>
<dbReference type="AlphaFoldDB" id="A0AAD9MEC7"/>
<feature type="region of interest" description="Disordered" evidence="2">
    <location>
        <begin position="280"/>
        <end position="309"/>
    </location>
</feature>
<dbReference type="Proteomes" id="UP001217918">
    <property type="component" value="Unassembled WGS sequence"/>
</dbReference>
<dbReference type="Gene3D" id="3.90.640.10">
    <property type="entry name" value="Actin, Chain A, domain 4"/>
    <property type="match status" value="1"/>
</dbReference>
<feature type="compositionally biased region" description="Low complexity" evidence="2">
    <location>
        <begin position="19"/>
        <end position="30"/>
    </location>
</feature>
<dbReference type="EMBL" id="JAQQPM010000005">
    <property type="protein sequence ID" value="KAK2071865.1"/>
    <property type="molecule type" value="Genomic_DNA"/>
</dbReference>
<protein>
    <recommendedName>
        <fullName evidence="5">Actin-related protein 10</fullName>
    </recommendedName>
</protein>
<evidence type="ECO:0000313" key="4">
    <source>
        <dbReference type="Proteomes" id="UP001217918"/>
    </source>
</evidence>
<organism evidence="3 4">
    <name type="scientific">Phyllachora maydis</name>
    <dbReference type="NCBI Taxonomy" id="1825666"/>
    <lineage>
        <taxon>Eukaryota</taxon>
        <taxon>Fungi</taxon>
        <taxon>Dikarya</taxon>
        <taxon>Ascomycota</taxon>
        <taxon>Pezizomycotina</taxon>
        <taxon>Sordariomycetes</taxon>
        <taxon>Sordariomycetidae</taxon>
        <taxon>Phyllachorales</taxon>
        <taxon>Phyllachoraceae</taxon>
        <taxon>Phyllachora</taxon>
    </lineage>
</organism>
<comment type="similarity">
    <text evidence="1">Belongs to the actin family.</text>
</comment>
<dbReference type="InterPro" id="IPR043129">
    <property type="entry name" value="ATPase_NBD"/>
</dbReference>
<proteinExistence type="inferred from homology"/>